<dbReference type="PANTHER" id="PTHR33713:SF6">
    <property type="entry name" value="ANTITOXIN YEFM"/>
    <property type="match status" value="1"/>
</dbReference>
<reference evidence="4" key="1">
    <citation type="journal article" date="2019" name="Int. J. Syst. Evol. Microbiol.">
        <title>The Global Catalogue of Microorganisms (GCM) 10K type strain sequencing project: providing services to taxonomists for standard genome sequencing and annotation.</title>
        <authorList>
            <consortium name="The Broad Institute Genomics Platform"/>
            <consortium name="The Broad Institute Genome Sequencing Center for Infectious Disease"/>
            <person name="Wu L."/>
            <person name="Ma J."/>
        </authorList>
    </citation>
    <scope>NUCLEOTIDE SEQUENCE [LARGE SCALE GENOMIC DNA]</scope>
    <source>
        <strain evidence="4">CCM 8931</strain>
    </source>
</reference>
<sequence>MQTTSYTDFRQNLKSYMHQVNDTPEPLTVTNPKFNNNIVVLSVDTYESIMETLAIMSNTKLMERIKESDWQLTQRGFKQHKLLINMHNKH</sequence>
<dbReference type="RefSeq" id="WP_137634943.1">
    <property type="nucleotide sequence ID" value="NZ_BJDL01000016.1"/>
</dbReference>
<comment type="function">
    <text evidence="2">Antitoxin component of a type II toxin-antitoxin (TA) system.</text>
</comment>
<dbReference type="PANTHER" id="PTHR33713">
    <property type="entry name" value="ANTITOXIN YAFN-RELATED"/>
    <property type="match status" value="1"/>
</dbReference>
<gene>
    <name evidence="3" type="ORF">ACFQ5L_02340</name>
</gene>
<comment type="caution">
    <text evidence="3">The sequence shown here is derived from an EMBL/GenBank/DDBJ whole genome shotgun (WGS) entry which is preliminary data.</text>
</comment>
<dbReference type="InterPro" id="IPR006442">
    <property type="entry name" value="Antitoxin_Phd/YefM"/>
</dbReference>
<dbReference type="NCBIfam" id="TIGR01552">
    <property type="entry name" value="phd_fam"/>
    <property type="match status" value="1"/>
</dbReference>
<dbReference type="EMBL" id="JBHTOJ010000007">
    <property type="protein sequence ID" value="MFD1419796.1"/>
    <property type="molecule type" value="Genomic_DNA"/>
</dbReference>
<organism evidence="3 4">
    <name type="scientific">Lactiplantibacillus songbeiensis</name>
    <dbReference type="NCBI Taxonomy" id="2559920"/>
    <lineage>
        <taxon>Bacteria</taxon>
        <taxon>Bacillati</taxon>
        <taxon>Bacillota</taxon>
        <taxon>Bacilli</taxon>
        <taxon>Lactobacillales</taxon>
        <taxon>Lactobacillaceae</taxon>
        <taxon>Lactiplantibacillus</taxon>
    </lineage>
</organism>
<dbReference type="SUPFAM" id="SSF143120">
    <property type="entry name" value="YefM-like"/>
    <property type="match status" value="1"/>
</dbReference>
<name>A0ABW4BX45_9LACO</name>
<protein>
    <recommendedName>
        <fullName evidence="2">Antitoxin</fullName>
    </recommendedName>
</protein>
<accession>A0ABW4BX45</accession>
<comment type="similarity">
    <text evidence="1 2">Belongs to the phD/YefM antitoxin family.</text>
</comment>
<evidence type="ECO:0000313" key="3">
    <source>
        <dbReference type="EMBL" id="MFD1419796.1"/>
    </source>
</evidence>
<evidence type="ECO:0000256" key="1">
    <source>
        <dbReference type="ARBA" id="ARBA00009981"/>
    </source>
</evidence>
<dbReference type="InterPro" id="IPR036165">
    <property type="entry name" value="YefM-like_sf"/>
</dbReference>
<dbReference type="Proteomes" id="UP001597188">
    <property type="component" value="Unassembled WGS sequence"/>
</dbReference>
<keyword evidence="4" id="KW-1185">Reference proteome</keyword>
<dbReference type="Gene3D" id="3.40.1620.10">
    <property type="entry name" value="YefM-like domain"/>
    <property type="match status" value="1"/>
</dbReference>
<proteinExistence type="inferred from homology"/>
<evidence type="ECO:0000256" key="2">
    <source>
        <dbReference type="RuleBase" id="RU362080"/>
    </source>
</evidence>
<dbReference type="InterPro" id="IPR051405">
    <property type="entry name" value="phD/YefM_antitoxin"/>
</dbReference>
<evidence type="ECO:0000313" key="4">
    <source>
        <dbReference type="Proteomes" id="UP001597188"/>
    </source>
</evidence>
<dbReference type="Pfam" id="PF02604">
    <property type="entry name" value="PhdYeFM_antitox"/>
    <property type="match status" value="1"/>
</dbReference>